<reference evidence="1" key="1">
    <citation type="submission" date="2020-12" db="EMBL/GenBank/DDBJ databases">
        <title>Methylobrevis albus sp. nov., isolated from fresh water lack sediment.</title>
        <authorList>
            <person name="Zou Q."/>
        </authorList>
    </citation>
    <scope>NUCLEOTIDE SEQUENCE</scope>
    <source>
        <strain evidence="1">L22</strain>
    </source>
</reference>
<gene>
    <name evidence="1" type="ORF">I5731_15485</name>
</gene>
<dbReference type="Gene3D" id="3.40.50.2000">
    <property type="entry name" value="Glycogen Phosphorylase B"/>
    <property type="match status" value="2"/>
</dbReference>
<dbReference type="AlphaFoldDB" id="A0A931MXK5"/>
<accession>A0A931MXK5</accession>
<proteinExistence type="predicted"/>
<comment type="caution">
    <text evidence="1">The sequence shown here is derived from an EMBL/GenBank/DDBJ whole genome shotgun (WGS) entry which is preliminary data.</text>
</comment>
<dbReference type="Pfam" id="PF13692">
    <property type="entry name" value="Glyco_trans_1_4"/>
    <property type="match status" value="1"/>
</dbReference>
<evidence type="ECO:0000313" key="2">
    <source>
        <dbReference type="Proteomes" id="UP000631694"/>
    </source>
</evidence>
<evidence type="ECO:0000313" key="1">
    <source>
        <dbReference type="EMBL" id="MBH0239228.1"/>
    </source>
</evidence>
<organism evidence="1 2">
    <name type="scientific">Methylobrevis albus</name>
    <dbReference type="NCBI Taxonomy" id="2793297"/>
    <lineage>
        <taxon>Bacteria</taxon>
        <taxon>Pseudomonadati</taxon>
        <taxon>Pseudomonadota</taxon>
        <taxon>Alphaproteobacteria</taxon>
        <taxon>Hyphomicrobiales</taxon>
        <taxon>Pleomorphomonadaceae</taxon>
        <taxon>Methylobrevis</taxon>
    </lineage>
</organism>
<dbReference type="Proteomes" id="UP000631694">
    <property type="component" value="Unassembled WGS sequence"/>
</dbReference>
<dbReference type="EMBL" id="JADZLT010000053">
    <property type="protein sequence ID" value="MBH0239228.1"/>
    <property type="molecule type" value="Genomic_DNA"/>
</dbReference>
<name>A0A931MXK5_9HYPH</name>
<dbReference type="RefSeq" id="WP_197312311.1">
    <property type="nucleotide sequence ID" value="NZ_JADZLT010000053.1"/>
</dbReference>
<keyword evidence="2" id="KW-1185">Reference proteome</keyword>
<dbReference type="CDD" id="cd03801">
    <property type="entry name" value="GT4_PimA-like"/>
    <property type="match status" value="1"/>
</dbReference>
<sequence length="356" mass="39060">MTTQTRIHCYAANAKSIYIPQIFREITDRYAPVLGKDAWPVKAIKRLRRGEDVLIHIHWEEFILSGCTTPEDAHAAAGRFEAQMRAFRDLGGKTAWTVHNLLPHNMLHIEAFLRIRRFLAGFSDAVLVHNACAVPMLAGQVELDPAKVHVVPCPAFTGWYETKAEAEASIGAAADRTLLCFGAVRRQKGFGRLIDMLPADYLADRGATIRVSGAGPEADLVRSAHAHRGDVAWDLRYVPTEEVPGLIRGSACVVLPYEVFLTSGMALLVMSVGGLLVAADAPQFREILPEESTRFLYRGDDASDLQRVIDEVLALAPAERAAICRANYEAAQRFDPKLIGDKLDACYRGLGARAAA</sequence>
<protein>
    <submittedName>
        <fullName evidence="1">Glycosyltransferase family 4 protein</fullName>
    </submittedName>
</protein>
<dbReference type="SUPFAM" id="SSF53756">
    <property type="entry name" value="UDP-Glycosyltransferase/glycogen phosphorylase"/>
    <property type="match status" value="1"/>
</dbReference>